<sequence length="142" mass="16041">MQYNPHHQKNNLACLQSAVFVLYCIALYGPRHNYRLLLCGLQPYPSPIHLLSVSIRLLFVCYSSAIRLLFVSYSSPPIGRRCISPASCLFPSLSDLLRPSLDPAGSHPTEIRKLSLFSDSLRRLLVHNYPSVLPLSHRGRQL</sequence>
<keyword evidence="1" id="KW-0472">Membrane</keyword>
<gene>
    <name evidence="2" type="ORF">BJ875DRAFT_290512</name>
</gene>
<comment type="caution">
    <text evidence="2">The sequence shown here is derived from an EMBL/GenBank/DDBJ whole genome shotgun (WGS) entry which is preliminary data.</text>
</comment>
<proteinExistence type="predicted"/>
<evidence type="ECO:0000256" key="1">
    <source>
        <dbReference type="SAM" id="Phobius"/>
    </source>
</evidence>
<organism evidence="2 3">
    <name type="scientific">Amylocarpus encephaloides</name>
    <dbReference type="NCBI Taxonomy" id="45428"/>
    <lineage>
        <taxon>Eukaryota</taxon>
        <taxon>Fungi</taxon>
        <taxon>Dikarya</taxon>
        <taxon>Ascomycota</taxon>
        <taxon>Pezizomycotina</taxon>
        <taxon>Leotiomycetes</taxon>
        <taxon>Helotiales</taxon>
        <taxon>Helotiales incertae sedis</taxon>
        <taxon>Amylocarpus</taxon>
    </lineage>
</organism>
<dbReference type="EMBL" id="MU251449">
    <property type="protein sequence ID" value="KAG9234861.1"/>
    <property type="molecule type" value="Genomic_DNA"/>
</dbReference>
<dbReference type="Proteomes" id="UP000824998">
    <property type="component" value="Unassembled WGS sequence"/>
</dbReference>
<feature type="transmembrane region" description="Helical" evidence="1">
    <location>
        <begin position="12"/>
        <end position="28"/>
    </location>
</feature>
<name>A0A9P7YJT0_9HELO</name>
<protein>
    <submittedName>
        <fullName evidence="2">Uncharacterized protein</fullName>
    </submittedName>
</protein>
<evidence type="ECO:0000313" key="3">
    <source>
        <dbReference type="Proteomes" id="UP000824998"/>
    </source>
</evidence>
<accession>A0A9P7YJT0</accession>
<keyword evidence="3" id="KW-1185">Reference proteome</keyword>
<feature type="transmembrane region" description="Helical" evidence="1">
    <location>
        <begin position="48"/>
        <end position="70"/>
    </location>
</feature>
<dbReference type="AlphaFoldDB" id="A0A9P7YJT0"/>
<keyword evidence="1" id="KW-1133">Transmembrane helix</keyword>
<keyword evidence="1" id="KW-0812">Transmembrane</keyword>
<reference evidence="2" key="1">
    <citation type="journal article" date="2021" name="IMA Fungus">
        <title>Genomic characterization of three marine fungi, including Emericellopsis atlantica sp. nov. with signatures of a generalist lifestyle and marine biomass degradation.</title>
        <authorList>
            <person name="Hagestad O.C."/>
            <person name="Hou L."/>
            <person name="Andersen J.H."/>
            <person name="Hansen E.H."/>
            <person name="Altermark B."/>
            <person name="Li C."/>
            <person name="Kuhnert E."/>
            <person name="Cox R.J."/>
            <person name="Crous P.W."/>
            <person name="Spatafora J.W."/>
            <person name="Lail K."/>
            <person name="Amirebrahimi M."/>
            <person name="Lipzen A."/>
            <person name="Pangilinan J."/>
            <person name="Andreopoulos W."/>
            <person name="Hayes R.D."/>
            <person name="Ng V."/>
            <person name="Grigoriev I.V."/>
            <person name="Jackson S.A."/>
            <person name="Sutton T.D.S."/>
            <person name="Dobson A.D.W."/>
            <person name="Rama T."/>
        </authorList>
    </citation>
    <scope>NUCLEOTIDE SEQUENCE</scope>
    <source>
        <strain evidence="2">TRa018bII</strain>
    </source>
</reference>
<evidence type="ECO:0000313" key="2">
    <source>
        <dbReference type="EMBL" id="KAG9234861.1"/>
    </source>
</evidence>